<evidence type="ECO:0000313" key="3">
    <source>
        <dbReference type="EMBL" id="BDU74169.1"/>
    </source>
</evidence>
<dbReference type="InterPro" id="IPR037291">
    <property type="entry name" value="DUF4139"/>
</dbReference>
<accession>A0AA48GMQ5</accession>
<dbReference type="Pfam" id="PF13600">
    <property type="entry name" value="DUF4140"/>
    <property type="match status" value="1"/>
</dbReference>
<evidence type="ECO:0000259" key="1">
    <source>
        <dbReference type="Pfam" id="PF13598"/>
    </source>
</evidence>
<gene>
    <name evidence="3" type="ORF">METEAL_33430</name>
</gene>
<dbReference type="AlphaFoldDB" id="A0AA48GMQ5"/>
<dbReference type="PANTHER" id="PTHR31005:SF8">
    <property type="entry name" value="DUF4139 DOMAIN-CONTAINING PROTEIN"/>
    <property type="match status" value="1"/>
</dbReference>
<keyword evidence="4" id="KW-1185">Reference proteome</keyword>
<organism evidence="3 4">
    <name type="scientific">Mesoterricola silvestris</name>
    <dbReference type="NCBI Taxonomy" id="2927979"/>
    <lineage>
        <taxon>Bacteria</taxon>
        <taxon>Pseudomonadati</taxon>
        <taxon>Acidobacteriota</taxon>
        <taxon>Holophagae</taxon>
        <taxon>Holophagales</taxon>
        <taxon>Holophagaceae</taxon>
        <taxon>Mesoterricola</taxon>
    </lineage>
</organism>
<sequence length="523" mass="56772">MRLLWPFFAVACTLGAKESIPVDTAIVSVRVHPNEAWITRRGTFQVSGGGAHRVSIPGLPKGLRFDDLRMGVRGPAGTRLGDLTVREAPLTYQESPEWKRLDHEQDQLAEGLERLKGRRTNLDKAEQLFKEMKAAHQKALQHAMAADALKPQTIQEFSVALEGRRLELARQGASLDAEKATLTEKSALNREAMARLKEKGEANPTVVSAELETAKAGSVEVSVAFRSKDASWSPAYEARLSPDKSKLELVLFAAVKQGTHETWNGVGLELLSQDPSGRLDLPAGVSFPALNFKDGNTPKASMSAPENPAKASSLTTIKVPGNVVVPSGEEQRFRISSLDLAPTFRYLAIPRQGPDVFLMAMVMPPPGFALVGGSPVDMLQGTERLGTLQLEPQAPGEPLRLSYGPVPGLVARFEKVEQHHGEVGDKTKEREWVFKERLEVGSTLGFPVEVEVMDRTIAAGTGSVKVDQAENTTPGWEAVRPGIRSWVLHLEAGGKAEVIQQTRIRGPLVGRLVNVGELALEGN</sequence>
<evidence type="ECO:0000313" key="4">
    <source>
        <dbReference type="Proteomes" id="UP001238179"/>
    </source>
</evidence>
<reference evidence="4" key="1">
    <citation type="journal article" date="2023" name="Int. J. Syst. Evol. Microbiol.">
        <title>Mesoterricola silvestris gen. nov., sp. nov., Mesoterricola sediminis sp. nov., Geothrix oryzae sp. nov., Geothrix edaphica sp. nov., Geothrix rubra sp. nov., and Geothrix limicola sp. nov., six novel members of Acidobacteriota isolated from soils.</title>
        <authorList>
            <person name="Itoh H."/>
            <person name="Sugisawa Y."/>
            <person name="Mise K."/>
            <person name="Xu Z."/>
            <person name="Kuniyasu M."/>
            <person name="Ushijima N."/>
            <person name="Kawano K."/>
            <person name="Kobayashi E."/>
            <person name="Shiratori Y."/>
            <person name="Masuda Y."/>
            <person name="Senoo K."/>
        </authorList>
    </citation>
    <scope>NUCLEOTIDE SEQUENCE [LARGE SCALE GENOMIC DNA]</scope>
    <source>
        <strain evidence="4">W79</strain>
    </source>
</reference>
<evidence type="ECO:0008006" key="5">
    <source>
        <dbReference type="Google" id="ProtNLM"/>
    </source>
</evidence>
<proteinExistence type="predicted"/>
<protein>
    <recommendedName>
        <fullName evidence="5">Mucoidy inhibitor MuiA family protein</fullName>
    </recommendedName>
</protein>
<feature type="domain" description="DUF4139" evidence="1">
    <location>
        <begin position="222"/>
        <end position="505"/>
    </location>
</feature>
<dbReference type="Proteomes" id="UP001238179">
    <property type="component" value="Chromosome"/>
</dbReference>
<dbReference type="EMBL" id="AP027080">
    <property type="protein sequence ID" value="BDU74169.1"/>
    <property type="molecule type" value="Genomic_DNA"/>
</dbReference>
<dbReference type="PANTHER" id="PTHR31005">
    <property type="entry name" value="DUF4139 DOMAIN-CONTAINING PROTEIN"/>
    <property type="match status" value="1"/>
</dbReference>
<feature type="domain" description="DUF4140" evidence="2">
    <location>
        <begin position="29"/>
        <end position="127"/>
    </location>
</feature>
<dbReference type="InterPro" id="IPR011935">
    <property type="entry name" value="CHP02231"/>
</dbReference>
<dbReference type="KEGG" id="msil:METEAL_33430"/>
<name>A0AA48GMQ5_9BACT</name>
<dbReference type="InterPro" id="IPR025554">
    <property type="entry name" value="DUF4140"/>
</dbReference>
<evidence type="ECO:0000259" key="2">
    <source>
        <dbReference type="Pfam" id="PF13600"/>
    </source>
</evidence>
<dbReference type="Pfam" id="PF13598">
    <property type="entry name" value="DUF4139"/>
    <property type="match status" value="1"/>
</dbReference>